<name>A0A9Q0FRE8_9ROSI</name>
<dbReference type="Proteomes" id="UP001141552">
    <property type="component" value="Unassembled WGS sequence"/>
</dbReference>
<comment type="caution">
    <text evidence="3">The sequence shown here is derived from an EMBL/GenBank/DDBJ whole genome shotgun (WGS) entry which is preliminary data.</text>
</comment>
<dbReference type="EMBL" id="JAKUCV010004537">
    <property type="protein sequence ID" value="KAJ4835041.1"/>
    <property type="molecule type" value="Genomic_DNA"/>
</dbReference>
<proteinExistence type="predicted"/>
<accession>A0A9Q0FRE8</accession>
<dbReference type="InterPro" id="IPR013784">
    <property type="entry name" value="Carb-bd-like_fold"/>
</dbReference>
<dbReference type="PROSITE" id="PS51166">
    <property type="entry name" value="CBM20"/>
    <property type="match status" value="1"/>
</dbReference>
<dbReference type="SMART" id="SM01065">
    <property type="entry name" value="CBM_2"/>
    <property type="match status" value="1"/>
</dbReference>
<dbReference type="InterPro" id="IPR002044">
    <property type="entry name" value="CBM20"/>
</dbReference>
<dbReference type="GO" id="GO:0016020">
    <property type="term" value="C:membrane"/>
    <property type="evidence" value="ECO:0007669"/>
    <property type="project" value="TreeGrafter"/>
</dbReference>
<feature type="region of interest" description="Disordered" evidence="1">
    <location>
        <begin position="273"/>
        <end position="307"/>
    </location>
</feature>
<evidence type="ECO:0000256" key="1">
    <source>
        <dbReference type="SAM" id="MobiDB-lite"/>
    </source>
</evidence>
<sequence>MRQLKTVRVRIQLEKECAFGEKFFLVGDDPMFGFWDPENAIPLTWSDGHIWNVELDVPIGKPIQFKFILKGVNGELLWQPDPDRIIHTWETENTIVVIEDWEDEALQKVIEAEPSASINGQPNINPEMMIVAENLTHPVEELTSNVDEGIVTPHVNSYPAKEAASPTGQKPIVLDNIVPLQEKPAIIVADNISYQEEDSAASTSNMIIQDEDGGLAVMDSASIDVQGILITPEEEPVLLPGLSPESVVTNKTVMPGLSPESVVTNDTVVPGLSPESTNDTVMPGLSPESVVTNDTLVPDDTEGRTSVHASVGGDAVEDHNLPESEPTYHSVQLEERHETDVGPHQETMAAVEAERKFDNELSNKQALAREERQHKSKLHDGSLLQNDIQWGLRALQKFLSNLGLLEH</sequence>
<dbReference type="OrthoDB" id="550577at2759"/>
<protein>
    <recommendedName>
        <fullName evidence="2">CBM20 domain-containing protein</fullName>
    </recommendedName>
</protein>
<evidence type="ECO:0000259" key="2">
    <source>
        <dbReference type="PROSITE" id="PS51166"/>
    </source>
</evidence>
<feature type="domain" description="CBM20" evidence="2">
    <location>
        <begin position="1"/>
        <end position="103"/>
    </location>
</feature>
<dbReference type="Gene3D" id="2.60.40.10">
    <property type="entry name" value="Immunoglobulins"/>
    <property type="match status" value="1"/>
</dbReference>
<dbReference type="Pfam" id="PF00686">
    <property type="entry name" value="CBM_20"/>
    <property type="match status" value="1"/>
</dbReference>
<dbReference type="PANTHER" id="PTHR15048:SF0">
    <property type="entry name" value="STARCH-BINDING DOMAIN-CONTAINING PROTEIN 1"/>
    <property type="match status" value="1"/>
</dbReference>
<evidence type="ECO:0000313" key="4">
    <source>
        <dbReference type="Proteomes" id="UP001141552"/>
    </source>
</evidence>
<dbReference type="GO" id="GO:2001070">
    <property type="term" value="F:starch binding"/>
    <property type="evidence" value="ECO:0007669"/>
    <property type="project" value="InterPro"/>
</dbReference>
<dbReference type="CDD" id="cd05467">
    <property type="entry name" value="CBM20"/>
    <property type="match status" value="1"/>
</dbReference>
<dbReference type="AlphaFoldDB" id="A0A9Q0FRE8"/>
<gene>
    <name evidence="3" type="ORF">Tsubulata_012834</name>
</gene>
<evidence type="ECO:0000313" key="3">
    <source>
        <dbReference type="EMBL" id="KAJ4835041.1"/>
    </source>
</evidence>
<reference evidence="3" key="2">
    <citation type="journal article" date="2023" name="Plants (Basel)">
        <title>Annotation of the Turnera subulata (Passifloraceae) Draft Genome Reveals the S-Locus Evolved after the Divergence of Turneroideae from Passifloroideae in a Stepwise Manner.</title>
        <authorList>
            <person name="Henning P.M."/>
            <person name="Roalson E.H."/>
            <person name="Mir W."/>
            <person name="McCubbin A.G."/>
            <person name="Shore J.S."/>
        </authorList>
    </citation>
    <scope>NUCLEOTIDE SEQUENCE</scope>
    <source>
        <strain evidence="3">F60SS</strain>
    </source>
</reference>
<dbReference type="InterPro" id="IPR013783">
    <property type="entry name" value="Ig-like_fold"/>
</dbReference>
<organism evidence="3 4">
    <name type="scientific">Turnera subulata</name>
    <dbReference type="NCBI Taxonomy" id="218843"/>
    <lineage>
        <taxon>Eukaryota</taxon>
        <taxon>Viridiplantae</taxon>
        <taxon>Streptophyta</taxon>
        <taxon>Embryophyta</taxon>
        <taxon>Tracheophyta</taxon>
        <taxon>Spermatophyta</taxon>
        <taxon>Magnoliopsida</taxon>
        <taxon>eudicotyledons</taxon>
        <taxon>Gunneridae</taxon>
        <taxon>Pentapetalae</taxon>
        <taxon>rosids</taxon>
        <taxon>fabids</taxon>
        <taxon>Malpighiales</taxon>
        <taxon>Passifloraceae</taxon>
        <taxon>Turnera</taxon>
    </lineage>
</organism>
<reference evidence="3" key="1">
    <citation type="submission" date="2022-02" db="EMBL/GenBank/DDBJ databases">
        <authorList>
            <person name="Henning P.M."/>
            <person name="McCubbin A.G."/>
            <person name="Shore J.S."/>
        </authorList>
    </citation>
    <scope>NUCLEOTIDE SEQUENCE</scope>
    <source>
        <strain evidence="3">F60SS</strain>
        <tissue evidence="3">Leaves</tissue>
    </source>
</reference>
<keyword evidence="4" id="KW-1185">Reference proteome</keyword>
<dbReference type="PANTHER" id="PTHR15048">
    <property type="entry name" value="STARCH-BINDING DOMAIN-CONTAINING PROTEIN 1"/>
    <property type="match status" value="1"/>
</dbReference>
<dbReference type="SUPFAM" id="SSF49452">
    <property type="entry name" value="Starch-binding domain-like"/>
    <property type="match status" value="1"/>
</dbReference>